<gene>
    <name evidence="4" type="ORF">PPENT_87.1.T0680007</name>
    <name evidence="5" type="ORF">PPENT_87.1.T0680008</name>
</gene>
<proteinExistence type="predicted"/>
<reference evidence="4" key="1">
    <citation type="submission" date="2021-01" db="EMBL/GenBank/DDBJ databases">
        <authorList>
            <consortium name="Genoscope - CEA"/>
            <person name="William W."/>
        </authorList>
    </citation>
    <scope>NUCLEOTIDE SEQUENCE</scope>
</reference>
<dbReference type="Pfam" id="PF00069">
    <property type="entry name" value="Pkinase"/>
    <property type="match status" value="1"/>
</dbReference>
<evidence type="ECO:0000313" key="5">
    <source>
        <dbReference type="EMBL" id="CAD8177638.1"/>
    </source>
</evidence>
<protein>
    <recommendedName>
        <fullName evidence="1">Casein kinase I</fullName>
    </recommendedName>
</protein>
<dbReference type="GO" id="GO:0005524">
    <property type="term" value="F:ATP binding"/>
    <property type="evidence" value="ECO:0007669"/>
    <property type="project" value="UniProtKB-UniRule"/>
</dbReference>
<dbReference type="InterPro" id="IPR017441">
    <property type="entry name" value="Protein_kinase_ATP_BS"/>
</dbReference>
<dbReference type="InterPro" id="IPR000719">
    <property type="entry name" value="Prot_kinase_dom"/>
</dbReference>
<dbReference type="InterPro" id="IPR050235">
    <property type="entry name" value="CK1_Ser-Thr_kinase"/>
</dbReference>
<dbReference type="PROSITE" id="PS00107">
    <property type="entry name" value="PROTEIN_KINASE_ATP"/>
    <property type="match status" value="1"/>
</dbReference>
<name>A0A8S1VSW7_9CILI</name>
<organism evidence="4 6">
    <name type="scientific">Paramecium pentaurelia</name>
    <dbReference type="NCBI Taxonomy" id="43138"/>
    <lineage>
        <taxon>Eukaryota</taxon>
        <taxon>Sar</taxon>
        <taxon>Alveolata</taxon>
        <taxon>Ciliophora</taxon>
        <taxon>Intramacronucleata</taxon>
        <taxon>Oligohymenophorea</taxon>
        <taxon>Peniculida</taxon>
        <taxon>Parameciidae</taxon>
        <taxon>Paramecium</taxon>
    </lineage>
</organism>
<feature type="domain" description="Protein kinase" evidence="3">
    <location>
        <begin position="6"/>
        <end position="281"/>
    </location>
</feature>
<sequence>MNIRQYKLVKRIGGGRFGEIFCCIETETNLKYAIKLEPRKAKHQQLLLEAKIYEELQCEEQFIQSGIPKMISYGEEGDFNFIIFDLLGYSLDNLFNQCNKKFSLKTVLVIADQMLLILEFIHSRGFLHLNLKPSDIMIGCLENAHKIYLIDFGLALKYIEVQQQNKFNEQQPSFEKLRRTSIFSSVDSHIGKVQGRRDDLESLGYIMIYFLRGSLPWQSTYNDKLNHEYDKMVYLKSSMTIVTLCNDLPEEFQKYFTQIKKINFNEKLGYRLLRQLLQGLFQKMDFKQDNIYDWNNIQNLQN</sequence>
<evidence type="ECO:0000259" key="3">
    <source>
        <dbReference type="PROSITE" id="PS50011"/>
    </source>
</evidence>
<dbReference type="OrthoDB" id="5800476at2759"/>
<accession>A0A8S1VSW7</accession>
<dbReference type="PANTHER" id="PTHR11909">
    <property type="entry name" value="CASEIN KINASE-RELATED"/>
    <property type="match status" value="1"/>
</dbReference>
<feature type="binding site" evidence="2">
    <location>
        <position position="35"/>
    </location>
    <ligand>
        <name>ATP</name>
        <dbReference type="ChEBI" id="CHEBI:30616"/>
    </ligand>
</feature>
<dbReference type="SMART" id="SM00220">
    <property type="entry name" value="S_TKc"/>
    <property type="match status" value="1"/>
</dbReference>
<keyword evidence="2" id="KW-0547">Nucleotide-binding</keyword>
<evidence type="ECO:0000313" key="6">
    <source>
        <dbReference type="Proteomes" id="UP000689195"/>
    </source>
</evidence>
<dbReference type="AlphaFoldDB" id="A0A8S1VSW7"/>
<keyword evidence="6" id="KW-1185">Reference proteome</keyword>
<dbReference type="EMBL" id="CAJJDO010000068">
    <property type="protein sequence ID" value="CAD8177638.1"/>
    <property type="molecule type" value="Genomic_DNA"/>
</dbReference>
<dbReference type="GO" id="GO:0004672">
    <property type="term" value="F:protein kinase activity"/>
    <property type="evidence" value="ECO:0007669"/>
    <property type="project" value="InterPro"/>
</dbReference>
<evidence type="ECO:0000256" key="2">
    <source>
        <dbReference type="PROSITE-ProRule" id="PRU10141"/>
    </source>
</evidence>
<dbReference type="Proteomes" id="UP000689195">
    <property type="component" value="Unassembled WGS sequence"/>
</dbReference>
<dbReference type="PROSITE" id="PS50011">
    <property type="entry name" value="PROTEIN_KINASE_DOM"/>
    <property type="match status" value="1"/>
</dbReference>
<dbReference type="EMBL" id="CAJJDO010000068">
    <property type="protein sequence ID" value="CAD8177636.1"/>
    <property type="molecule type" value="Genomic_DNA"/>
</dbReference>
<evidence type="ECO:0000256" key="1">
    <source>
        <dbReference type="ARBA" id="ARBA00023860"/>
    </source>
</evidence>
<keyword evidence="2" id="KW-0067">ATP-binding</keyword>
<comment type="caution">
    <text evidence="4">The sequence shown here is derived from an EMBL/GenBank/DDBJ whole genome shotgun (WGS) entry which is preliminary data.</text>
</comment>
<evidence type="ECO:0000313" key="4">
    <source>
        <dbReference type="EMBL" id="CAD8177636.1"/>
    </source>
</evidence>